<dbReference type="Proteomes" id="UP000694559">
    <property type="component" value="Unplaced"/>
</dbReference>
<dbReference type="PRINTS" id="PR00759">
    <property type="entry name" value="BASICPTASE"/>
</dbReference>
<proteinExistence type="inferred from homology"/>
<keyword evidence="7" id="KW-1185">Reference proteome</keyword>
<dbReference type="GO" id="GO:0004867">
    <property type="term" value="F:serine-type endopeptidase inhibitor activity"/>
    <property type="evidence" value="ECO:0007669"/>
    <property type="project" value="InterPro"/>
</dbReference>
<dbReference type="PANTHER" id="PTHR10083">
    <property type="entry name" value="KUNITZ-TYPE PROTEASE INHIBITOR-RELATED"/>
    <property type="match status" value="1"/>
</dbReference>
<dbReference type="PANTHER" id="PTHR10083:SF374">
    <property type="entry name" value="BPTI_KUNITZ INHIBITOR DOMAIN-CONTAINING PROTEIN"/>
    <property type="match status" value="1"/>
</dbReference>
<comment type="similarity">
    <text evidence="2">Belongs to the venom Kunitz-type family.</text>
</comment>
<evidence type="ECO:0000313" key="6">
    <source>
        <dbReference type="Ensembl" id="ENSNNAP00000023443.1"/>
    </source>
</evidence>
<name>A0A8C6Y5E0_NAJNA</name>
<dbReference type="InterPro" id="IPR050098">
    <property type="entry name" value="TFPI/VKTCI-like"/>
</dbReference>
<organism evidence="6 7">
    <name type="scientific">Naja naja</name>
    <name type="common">Indian cobra</name>
    <dbReference type="NCBI Taxonomy" id="35670"/>
    <lineage>
        <taxon>Eukaryota</taxon>
        <taxon>Metazoa</taxon>
        <taxon>Chordata</taxon>
        <taxon>Craniata</taxon>
        <taxon>Vertebrata</taxon>
        <taxon>Euteleostomi</taxon>
        <taxon>Lepidosauria</taxon>
        <taxon>Squamata</taxon>
        <taxon>Bifurcata</taxon>
        <taxon>Unidentata</taxon>
        <taxon>Episquamata</taxon>
        <taxon>Toxicofera</taxon>
        <taxon>Serpentes</taxon>
        <taxon>Colubroidea</taxon>
        <taxon>Elapidae</taxon>
        <taxon>Elapinae</taxon>
        <taxon>Naja</taxon>
    </lineage>
</organism>
<sequence>PKCLLFSEFLIRFSDFCRLPKQDDNCKAFFHCFYNRRSRRYEFFTYGGCGGNANNFKIPQDCLHTCKPSEKIYNKTKLNNEQAK</sequence>
<dbReference type="GeneTree" id="ENSGT01140000283468"/>
<dbReference type="SUPFAM" id="SSF57362">
    <property type="entry name" value="BPTI-like"/>
    <property type="match status" value="1"/>
</dbReference>
<accession>A0A8C6Y5E0</accession>
<evidence type="ECO:0000259" key="5">
    <source>
        <dbReference type="PROSITE" id="PS50279"/>
    </source>
</evidence>
<evidence type="ECO:0000313" key="7">
    <source>
        <dbReference type="Proteomes" id="UP000694559"/>
    </source>
</evidence>
<evidence type="ECO:0000256" key="4">
    <source>
        <dbReference type="ARBA" id="ARBA00023157"/>
    </source>
</evidence>
<dbReference type="GO" id="GO:0005615">
    <property type="term" value="C:extracellular space"/>
    <property type="evidence" value="ECO:0007669"/>
    <property type="project" value="TreeGrafter"/>
</dbReference>
<dbReference type="PROSITE" id="PS00280">
    <property type="entry name" value="BPTI_KUNITZ_1"/>
    <property type="match status" value="1"/>
</dbReference>
<dbReference type="InterPro" id="IPR002223">
    <property type="entry name" value="Kunitz_BPTI"/>
</dbReference>
<dbReference type="OrthoDB" id="4473401at2759"/>
<dbReference type="PROSITE" id="PS50279">
    <property type="entry name" value="BPTI_KUNITZ_2"/>
    <property type="match status" value="1"/>
</dbReference>
<dbReference type="Ensembl" id="ENSNNAT00000024578.1">
    <property type="protein sequence ID" value="ENSNNAP00000023443.1"/>
    <property type="gene ID" value="ENSNNAG00000015443.1"/>
</dbReference>
<dbReference type="Gene3D" id="4.10.410.10">
    <property type="entry name" value="Pancreatic trypsin inhibitor Kunitz domain"/>
    <property type="match status" value="1"/>
</dbReference>
<reference evidence="6" key="2">
    <citation type="submission" date="2025-09" db="UniProtKB">
        <authorList>
            <consortium name="Ensembl"/>
        </authorList>
    </citation>
    <scope>IDENTIFICATION</scope>
</reference>
<keyword evidence="3" id="KW-0964">Secreted</keyword>
<dbReference type="SMART" id="SM00131">
    <property type="entry name" value="KU"/>
    <property type="match status" value="1"/>
</dbReference>
<protein>
    <recommendedName>
        <fullName evidence="5">BPTI/Kunitz inhibitor domain-containing protein</fullName>
    </recommendedName>
</protein>
<dbReference type="AlphaFoldDB" id="A0A8C6Y5E0"/>
<feature type="domain" description="BPTI/Kunitz inhibitor" evidence="5">
    <location>
        <begin position="17"/>
        <end position="66"/>
    </location>
</feature>
<keyword evidence="4" id="KW-1015">Disulfide bond</keyword>
<reference evidence="6" key="1">
    <citation type="submission" date="2025-08" db="UniProtKB">
        <authorList>
            <consortium name="Ensembl"/>
        </authorList>
    </citation>
    <scope>IDENTIFICATION</scope>
</reference>
<dbReference type="InterPro" id="IPR036880">
    <property type="entry name" value="Kunitz_BPTI_sf"/>
</dbReference>
<dbReference type="Pfam" id="PF00014">
    <property type="entry name" value="Kunitz_BPTI"/>
    <property type="match status" value="1"/>
</dbReference>
<comment type="subcellular location">
    <subcellularLocation>
        <location evidence="1">Secreted</location>
    </subcellularLocation>
</comment>
<evidence type="ECO:0000256" key="3">
    <source>
        <dbReference type="ARBA" id="ARBA00022525"/>
    </source>
</evidence>
<dbReference type="InterPro" id="IPR020901">
    <property type="entry name" value="Prtase_inh_Kunz-CS"/>
</dbReference>
<evidence type="ECO:0000256" key="1">
    <source>
        <dbReference type="ARBA" id="ARBA00004613"/>
    </source>
</evidence>
<evidence type="ECO:0000256" key="2">
    <source>
        <dbReference type="ARBA" id="ARBA00008415"/>
    </source>
</evidence>